<dbReference type="STRING" id="88036.D8SVY1"/>
<evidence type="ECO:0000259" key="11">
    <source>
        <dbReference type="Pfam" id="PF06974"/>
    </source>
</evidence>
<dbReference type="PANTHER" id="PTHR31650">
    <property type="entry name" value="O-ACYLTRANSFERASE (WSD1-LIKE) FAMILY PROTEIN"/>
    <property type="match status" value="1"/>
</dbReference>
<dbReference type="PANTHER" id="PTHR31650:SF1">
    <property type="entry name" value="WAX ESTER SYNTHASE_DIACYLGLYCEROL ACYLTRANSFERASE 4-RELATED"/>
    <property type="match status" value="1"/>
</dbReference>
<name>D8SVY1_SELML</name>
<gene>
    <name evidence="12" type="ORF">SELMODRAFT_235299</name>
</gene>
<dbReference type="Gramene" id="EFJ11329">
    <property type="protein sequence ID" value="EFJ11329"/>
    <property type="gene ID" value="SELMODRAFT_235299"/>
</dbReference>
<dbReference type="OMA" id="MSEMMAG"/>
<evidence type="ECO:0000313" key="12">
    <source>
        <dbReference type="EMBL" id="EFJ11329.1"/>
    </source>
</evidence>
<comment type="catalytic activity">
    <reaction evidence="9">
        <text>an acyl-CoA + a 1,2-diacyl-sn-glycerol = a triacyl-sn-glycerol + CoA</text>
        <dbReference type="Rhea" id="RHEA:10868"/>
        <dbReference type="ChEBI" id="CHEBI:17815"/>
        <dbReference type="ChEBI" id="CHEBI:57287"/>
        <dbReference type="ChEBI" id="CHEBI:58342"/>
        <dbReference type="ChEBI" id="CHEBI:64615"/>
        <dbReference type="EC" id="2.3.1.20"/>
    </reaction>
</comment>
<dbReference type="Pfam" id="PF06974">
    <property type="entry name" value="WS_DGAT_C"/>
    <property type="match status" value="1"/>
</dbReference>
<dbReference type="FunCoup" id="D8SVY1">
    <property type="interactions" value="7"/>
</dbReference>
<dbReference type="GO" id="GO:0005783">
    <property type="term" value="C:endoplasmic reticulum"/>
    <property type="evidence" value="ECO:0007669"/>
    <property type="project" value="UniProtKB-SubCell"/>
</dbReference>
<comment type="pathway">
    <text evidence="3">Lipid metabolism.</text>
</comment>
<dbReference type="InterPro" id="IPR009721">
    <property type="entry name" value="O-acyltransferase_WSD1_C"/>
</dbReference>
<dbReference type="AlphaFoldDB" id="D8SVY1"/>
<keyword evidence="5" id="KW-0256">Endoplasmic reticulum</keyword>
<dbReference type="InParanoid" id="D8SVY1"/>
<evidence type="ECO:0000256" key="1">
    <source>
        <dbReference type="ARBA" id="ARBA00004240"/>
    </source>
</evidence>
<protein>
    <submittedName>
        <fullName evidence="12">Uncharacterized protein</fullName>
    </submittedName>
</protein>
<comment type="pathway">
    <text evidence="2">Glycerolipid metabolism; triacylglycerol biosynthesis.</text>
</comment>
<dbReference type="GO" id="GO:0004144">
    <property type="term" value="F:diacylglycerol O-acyltransferase activity"/>
    <property type="evidence" value="ECO:0007669"/>
    <property type="project" value="UniProtKB-EC"/>
</dbReference>
<feature type="domain" description="O-acyltransferase WSD1 C-terminal" evidence="11">
    <location>
        <begin position="300"/>
        <end position="444"/>
    </location>
</feature>
<evidence type="ECO:0000256" key="2">
    <source>
        <dbReference type="ARBA" id="ARBA00004771"/>
    </source>
</evidence>
<evidence type="ECO:0000256" key="4">
    <source>
        <dbReference type="ARBA" id="ARBA00022679"/>
    </source>
</evidence>
<comment type="catalytic activity">
    <reaction evidence="8">
        <text>a long chain fatty alcohol + a fatty acyl-CoA = a long-chain alcohol wax ester + CoA</text>
        <dbReference type="Rhea" id="RHEA:38443"/>
        <dbReference type="ChEBI" id="CHEBI:17135"/>
        <dbReference type="ChEBI" id="CHEBI:57287"/>
        <dbReference type="ChEBI" id="CHEBI:77636"/>
        <dbReference type="ChEBI" id="CHEBI:235323"/>
        <dbReference type="EC" id="2.3.1.75"/>
    </reaction>
</comment>
<evidence type="ECO:0000256" key="9">
    <source>
        <dbReference type="ARBA" id="ARBA00048109"/>
    </source>
</evidence>
<evidence type="ECO:0000256" key="5">
    <source>
        <dbReference type="ARBA" id="ARBA00022824"/>
    </source>
</evidence>
<reference evidence="12 13" key="1">
    <citation type="journal article" date="2011" name="Science">
        <title>The Selaginella genome identifies genetic changes associated with the evolution of vascular plants.</title>
        <authorList>
            <person name="Banks J.A."/>
            <person name="Nishiyama T."/>
            <person name="Hasebe M."/>
            <person name="Bowman J.L."/>
            <person name="Gribskov M."/>
            <person name="dePamphilis C."/>
            <person name="Albert V.A."/>
            <person name="Aono N."/>
            <person name="Aoyama T."/>
            <person name="Ambrose B.A."/>
            <person name="Ashton N.W."/>
            <person name="Axtell M.J."/>
            <person name="Barker E."/>
            <person name="Barker M.S."/>
            <person name="Bennetzen J.L."/>
            <person name="Bonawitz N.D."/>
            <person name="Chapple C."/>
            <person name="Cheng C."/>
            <person name="Correa L.G."/>
            <person name="Dacre M."/>
            <person name="DeBarry J."/>
            <person name="Dreyer I."/>
            <person name="Elias M."/>
            <person name="Engstrom E.M."/>
            <person name="Estelle M."/>
            <person name="Feng L."/>
            <person name="Finet C."/>
            <person name="Floyd S.K."/>
            <person name="Frommer W.B."/>
            <person name="Fujita T."/>
            <person name="Gramzow L."/>
            <person name="Gutensohn M."/>
            <person name="Harholt J."/>
            <person name="Hattori M."/>
            <person name="Heyl A."/>
            <person name="Hirai T."/>
            <person name="Hiwatashi Y."/>
            <person name="Ishikawa M."/>
            <person name="Iwata M."/>
            <person name="Karol K.G."/>
            <person name="Koehler B."/>
            <person name="Kolukisaoglu U."/>
            <person name="Kubo M."/>
            <person name="Kurata T."/>
            <person name="Lalonde S."/>
            <person name="Li K."/>
            <person name="Li Y."/>
            <person name="Litt A."/>
            <person name="Lyons E."/>
            <person name="Manning G."/>
            <person name="Maruyama T."/>
            <person name="Michael T.P."/>
            <person name="Mikami K."/>
            <person name="Miyazaki S."/>
            <person name="Morinaga S."/>
            <person name="Murata T."/>
            <person name="Mueller-Roeber B."/>
            <person name="Nelson D.R."/>
            <person name="Obara M."/>
            <person name="Oguri Y."/>
            <person name="Olmstead R.G."/>
            <person name="Onodera N."/>
            <person name="Petersen B.L."/>
            <person name="Pils B."/>
            <person name="Prigge M."/>
            <person name="Rensing S.A."/>
            <person name="Riano-Pachon D.M."/>
            <person name="Roberts A.W."/>
            <person name="Sato Y."/>
            <person name="Scheller H.V."/>
            <person name="Schulz B."/>
            <person name="Schulz C."/>
            <person name="Shakirov E.V."/>
            <person name="Shibagaki N."/>
            <person name="Shinohara N."/>
            <person name="Shippen D.E."/>
            <person name="Soerensen I."/>
            <person name="Sotooka R."/>
            <person name="Sugimoto N."/>
            <person name="Sugita M."/>
            <person name="Sumikawa N."/>
            <person name="Tanurdzic M."/>
            <person name="Theissen G."/>
            <person name="Ulvskov P."/>
            <person name="Wakazuki S."/>
            <person name="Weng J.K."/>
            <person name="Willats W.W."/>
            <person name="Wipf D."/>
            <person name="Wolf P.G."/>
            <person name="Yang L."/>
            <person name="Zimmer A.D."/>
            <person name="Zhu Q."/>
            <person name="Mitros T."/>
            <person name="Hellsten U."/>
            <person name="Loque D."/>
            <person name="Otillar R."/>
            <person name="Salamov A."/>
            <person name="Schmutz J."/>
            <person name="Shapiro H."/>
            <person name="Lindquist E."/>
            <person name="Lucas S."/>
            <person name="Rokhsar D."/>
            <person name="Grigoriev I.V."/>
        </authorList>
    </citation>
    <scope>NUCLEOTIDE SEQUENCE [LARGE SCALE GENOMIC DNA]</scope>
</reference>
<dbReference type="KEGG" id="smo:SELMODRAFT_235299"/>
<dbReference type="UniPathway" id="UPA00282"/>
<evidence type="ECO:0000256" key="6">
    <source>
        <dbReference type="ARBA" id="ARBA00023315"/>
    </source>
</evidence>
<sequence>MAEDPENEEPVSPVGRMLIQPRLHCTILCIIGFQDTVSVPGIKSKLLQTFAKHKRFSSIMVFNIEEHVIVANLLPEAQKSASPVEDYAAALAVAPPLDPRKPLWEVHILNVPSSDSAASCILRVHHSLGDGISLVSLLVATLRSVSDPENLPSMPLPPRKQHPKGFFAGLWFVLWTVLATLWYTVTEVGRFAAVTLFSKDSSTPIKGSPGVERMPKRIASTEISLDDMKTVKKAVNGTINDVMLGFVSAGIASYLREKSPKQTFESHRMHATALVNIRKSPGLQASEIADMMEGSSKARWGNQIGYLVIPIPLKEHTDPLEHVRSAKKISTRKKLSLEAPFTYAAGSLTMKLCGPKITADVTYKTLANTTFSISNVVGPLEPMMLDGNPITSIVPTVVGQPQSLFMHLQSYAGKVKLVATAAKDIIPDPQNLLQHCKDALERMKQAAITAKE</sequence>
<dbReference type="GO" id="GO:0047196">
    <property type="term" value="F:long-chain-alcohol O-fatty-acyltransferase activity"/>
    <property type="evidence" value="ECO:0007669"/>
    <property type="project" value="UniProtKB-EC"/>
</dbReference>
<dbReference type="GO" id="GO:0008374">
    <property type="term" value="F:O-acyltransferase activity"/>
    <property type="evidence" value="ECO:0000318"/>
    <property type="project" value="GO_Central"/>
</dbReference>
<evidence type="ECO:0000256" key="3">
    <source>
        <dbReference type="ARBA" id="ARBA00005189"/>
    </source>
</evidence>
<dbReference type="InterPro" id="IPR004255">
    <property type="entry name" value="O-acyltransferase_WSD1_N"/>
</dbReference>
<keyword evidence="6" id="KW-0012">Acyltransferase</keyword>
<proteinExistence type="inferred from homology"/>
<dbReference type="Pfam" id="PF03007">
    <property type="entry name" value="WS_DGAT_cat"/>
    <property type="match status" value="1"/>
</dbReference>
<accession>D8SVY1</accession>
<dbReference type="EMBL" id="GL377647">
    <property type="protein sequence ID" value="EFJ11329.1"/>
    <property type="molecule type" value="Genomic_DNA"/>
</dbReference>
<keyword evidence="13" id="KW-1185">Reference proteome</keyword>
<organism evidence="13">
    <name type="scientific">Selaginella moellendorffii</name>
    <name type="common">Spikemoss</name>
    <dbReference type="NCBI Taxonomy" id="88036"/>
    <lineage>
        <taxon>Eukaryota</taxon>
        <taxon>Viridiplantae</taxon>
        <taxon>Streptophyta</taxon>
        <taxon>Embryophyta</taxon>
        <taxon>Tracheophyta</taxon>
        <taxon>Lycopodiopsida</taxon>
        <taxon>Selaginellales</taxon>
        <taxon>Selaginellaceae</taxon>
        <taxon>Selaginella</taxon>
    </lineage>
</organism>
<evidence type="ECO:0000256" key="8">
    <source>
        <dbReference type="ARBA" id="ARBA00047604"/>
    </source>
</evidence>
<dbReference type="InterPro" id="IPR045034">
    <property type="entry name" value="O-acyltransferase_WSD1-like"/>
</dbReference>
<comment type="subcellular location">
    <subcellularLocation>
        <location evidence="1">Endoplasmic reticulum</location>
    </subcellularLocation>
</comment>
<comment type="similarity">
    <text evidence="7">In the N-terminal section; belongs to the long-chain O-acyltransferase family.</text>
</comment>
<dbReference type="GO" id="GO:0019432">
    <property type="term" value="P:triglyceride biosynthetic process"/>
    <property type="evidence" value="ECO:0000318"/>
    <property type="project" value="GO_Central"/>
</dbReference>
<evidence type="ECO:0000259" key="10">
    <source>
        <dbReference type="Pfam" id="PF03007"/>
    </source>
</evidence>
<evidence type="ECO:0000313" key="13">
    <source>
        <dbReference type="Proteomes" id="UP000001514"/>
    </source>
</evidence>
<feature type="domain" description="O-acyltransferase WSD1-like N-terminal" evidence="10">
    <location>
        <begin position="88"/>
        <end position="243"/>
    </location>
</feature>
<dbReference type="HOGENOM" id="CLU_027831_0_0_1"/>
<keyword evidence="4" id="KW-0808">Transferase</keyword>
<dbReference type="GO" id="GO:0005886">
    <property type="term" value="C:plasma membrane"/>
    <property type="evidence" value="ECO:0000318"/>
    <property type="project" value="GO_Central"/>
</dbReference>
<evidence type="ECO:0000256" key="7">
    <source>
        <dbReference type="ARBA" id="ARBA00024360"/>
    </source>
</evidence>
<dbReference type="eggNOG" id="ENOG502QTZ2">
    <property type="taxonomic scope" value="Eukaryota"/>
</dbReference>
<dbReference type="Proteomes" id="UP000001514">
    <property type="component" value="Unassembled WGS sequence"/>
</dbReference>